<dbReference type="InterPro" id="IPR008271">
    <property type="entry name" value="Ser/Thr_kinase_AS"/>
</dbReference>
<dbReference type="AlphaFoldDB" id="A0A2T4C8X6"/>
<feature type="domain" description="Protein kinase" evidence="2">
    <location>
        <begin position="170"/>
        <end position="439"/>
    </location>
</feature>
<name>A0A2T4C8X6_TRILO</name>
<dbReference type="OrthoDB" id="1668230at2759"/>
<dbReference type="InterPro" id="IPR011009">
    <property type="entry name" value="Kinase-like_dom_sf"/>
</dbReference>
<dbReference type="SUPFAM" id="SSF56112">
    <property type="entry name" value="Protein kinase-like (PK-like)"/>
    <property type="match status" value="1"/>
</dbReference>
<dbReference type="EMBL" id="KZ679129">
    <property type="protein sequence ID" value="PTB78016.1"/>
    <property type="molecule type" value="Genomic_DNA"/>
</dbReference>
<dbReference type="GO" id="GO:0005524">
    <property type="term" value="F:ATP binding"/>
    <property type="evidence" value="ECO:0007669"/>
    <property type="project" value="InterPro"/>
</dbReference>
<dbReference type="SMART" id="SM00220">
    <property type="entry name" value="S_TKc"/>
    <property type="match status" value="1"/>
</dbReference>
<organism evidence="3 4">
    <name type="scientific">Trichoderma longibrachiatum ATCC 18648</name>
    <dbReference type="NCBI Taxonomy" id="983965"/>
    <lineage>
        <taxon>Eukaryota</taxon>
        <taxon>Fungi</taxon>
        <taxon>Dikarya</taxon>
        <taxon>Ascomycota</taxon>
        <taxon>Pezizomycotina</taxon>
        <taxon>Sordariomycetes</taxon>
        <taxon>Hypocreomycetidae</taxon>
        <taxon>Hypocreales</taxon>
        <taxon>Hypocreaceae</taxon>
        <taxon>Trichoderma</taxon>
    </lineage>
</organism>
<evidence type="ECO:0000259" key="2">
    <source>
        <dbReference type="PROSITE" id="PS50011"/>
    </source>
</evidence>
<dbReference type="GO" id="GO:0004674">
    <property type="term" value="F:protein serine/threonine kinase activity"/>
    <property type="evidence" value="ECO:0007669"/>
    <property type="project" value="TreeGrafter"/>
</dbReference>
<proteinExistence type="predicted"/>
<dbReference type="PROSITE" id="PS00108">
    <property type="entry name" value="PROTEIN_KINASE_ST"/>
    <property type="match status" value="1"/>
</dbReference>
<dbReference type="GO" id="GO:0005634">
    <property type="term" value="C:nucleus"/>
    <property type="evidence" value="ECO:0007669"/>
    <property type="project" value="TreeGrafter"/>
</dbReference>
<dbReference type="PANTHER" id="PTHR44167:SF24">
    <property type="entry name" value="SERINE_THREONINE-PROTEIN KINASE CHK2"/>
    <property type="match status" value="1"/>
</dbReference>
<gene>
    <name evidence="3" type="ORF">M440DRAFT_1328958</name>
</gene>
<evidence type="ECO:0000313" key="4">
    <source>
        <dbReference type="Proteomes" id="UP000240760"/>
    </source>
</evidence>
<dbReference type="Gene3D" id="1.10.510.10">
    <property type="entry name" value="Transferase(Phosphotransferase) domain 1"/>
    <property type="match status" value="1"/>
</dbReference>
<feature type="region of interest" description="Disordered" evidence="1">
    <location>
        <begin position="88"/>
        <end position="128"/>
    </location>
</feature>
<keyword evidence="3" id="KW-0418">Kinase</keyword>
<evidence type="ECO:0000256" key="1">
    <source>
        <dbReference type="SAM" id="MobiDB-lite"/>
    </source>
</evidence>
<protein>
    <submittedName>
        <fullName evidence="3">Kinase-like protein</fullName>
    </submittedName>
</protein>
<dbReference type="InterPro" id="IPR000719">
    <property type="entry name" value="Prot_kinase_dom"/>
</dbReference>
<reference evidence="3 4" key="1">
    <citation type="submission" date="2016-07" db="EMBL/GenBank/DDBJ databases">
        <title>Multiple horizontal gene transfer events from other fungi enriched the ability of initially mycotrophic Trichoderma (Ascomycota) to feed on dead plant biomass.</title>
        <authorList>
            <consortium name="DOE Joint Genome Institute"/>
            <person name="Aerts A."/>
            <person name="Atanasova L."/>
            <person name="Chenthamara K."/>
            <person name="Zhang J."/>
            <person name="Grujic M."/>
            <person name="Henrissat B."/>
            <person name="Kuo A."/>
            <person name="Salamov A."/>
            <person name="Lipzen A."/>
            <person name="Labutti K."/>
            <person name="Barry K."/>
            <person name="Miao Y."/>
            <person name="Rahimi M.J."/>
            <person name="Shen Q."/>
            <person name="Grigoriev I.V."/>
            <person name="Kubicek C.P."/>
            <person name="Druzhinina I.S."/>
        </authorList>
    </citation>
    <scope>NUCLEOTIDE SEQUENCE [LARGE SCALE GENOMIC DNA]</scope>
    <source>
        <strain evidence="3 4">ATCC 18648</strain>
    </source>
</reference>
<accession>A0A2T4C8X6</accession>
<keyword evidence="4" id="KW-1185">Reference proteome</keyword>
<dbReference type="STRING" id="983965.A0A2T4C8X6"/>
<dbReference type="Proteomes" id="UP000240760">
    <property type="component" value="Unassembled WGS sequence"/>
</dbReference>
<keyword evidence="3" id="KW-0808">Transferase</keyword>
<evidence type="ECO:0000313" key="3">
    <source>
        <dbReference type="EMBL" id="PTB78016.1"/>
    </source>
</evidence>
<dbReference type="PANTHER" id="PTHR44167">
    <property type="entry name" value="OVARIAN-SPECIFIC SERINE/THREONINE-PROTEIN KINASE LOK-RELATED"/>
    <property type="match status" value="1"/>
</dbReference>
<feature type="compositionally biased region" description="Basic and acidic residues" evidence="1">
    <location>
        <begin position="88"/>
        <end position="102"/>
    </location>
</feature>
<dbReference type="PROSITE" id="PS50011">
    <property type="entry name" value="PROTEIN_KINASE_DOM"/>
    <property type="match status" value="1"/>
</dbReference>
<dbReference type="Pfam" id="PF00069">
    <property type="entry name" value="Pkinase"/>
    <property type="match status" value="1"/>
</dbReference>
<sequence>MSDNCLLINKAEKAIYVVDLNLQAVRTCLREKEGRVVCPGIWTISVDTGERDRFNENRLVEFLLLTRRFTVSIHGVIEQAADDLAAGDDRGAKRQKLDDGKMKSRKVQATDPSRKQTEHLSIAESRPTLPAPRQVVNRAVVPLLDLRDGETALIQAPEVNLTDQMGSYRLQRIQEISDRQAAGVFSCQRSGISETLVAKILCCQNHPRLLDLRRLMELWMQEKTMLEGLEHKNIVSLKGVDARFFAIYLECLPSSLRRGPQSPSIGRSDAWRILHDISSALTYLARRGIVHHDIKPQNITYSVDRGAVLIDFGMAASVTNTDEQGGTPHFVPPEYLIKDKRSRGLAGDVWALGVTMLCILRKLPRNVFKRHIFLWELLDEKSQSFAAFGDLLQDIASARKQLDLEDMLEKLVFQMLDPDRERRISATAIELALKDSRALTEGNDDADG</sequence>
<dbReference type="GO" id="GO:0044773">
    <property type="term" value="P:mitotic DNA damage checkpoint signaling"/>
    <property type="evidence" value="ECO:0007669"/>
    <property type="project" value="TreeGrafter"/>
</dbReference>